<name>A0A1X7T2H4_AMPQE</name>
<protein>
    <recommendedName>
        <fullName evidence="1">Right handed beta helix domain-containing protein</fullName>
    </recommendedName>
</protein>
<dbReference type="InterPro" id="IPR011050">
    <property type="entry name" value="Pectin_lyase_fold/virulence"/>
</dbReference>
<sequence>QFKNCDIKGVESQSTIVIEDSQFNNNGKGLYFGISRDYFHLSNHHIAITVKSCSIRDNDEYGLFIYGGFLTSANISVINTELVGKWRNEILECLSIILNNVTVTNSLSTGLVILSSIVTVENRLVFKNNTGVVGGGMAINGSSVVALLPSANLEFIDNHATYKGGGIYIDERTKYGFLGESPVPLTLKDNTAGVAGNDIYGKIYYDFRDLFYPINPSTSSDASAFALCDPDSNETTPIWYENEQQSVFP</sequence>
<dbReference type="SMART" id="SM00710">
    <property type="entry name" value="PbH1"/>
    <property type="match status" value="4"/>
</dbReference>
<accession>A0A1X7T2H4</accession>
<dbReference type="Pfam" id="PF13229">
    <property type="entry name" value="Beta_helix"/>
    <property type="match status" value="1"/>
</dbReference>
<proteinExistence type="predicted"/>
<evidence type="ECO:0000259" key="1">
    <source>
        <dbReference type="Pfam" id="PF13229"/>
    </source>
</evidence>
<dbReference type="AlphaFoldDB" id="A0A1X7T2H4"/>
<evidence type="ECO:0000313" key="2">
    <source>
        <dbReference type="EnsemblMetazoa" id="Aqu2.1.08651_001"/>
    </source>
</evidence>
<dbReference type="InterPro" id="IPR006626">
    <property type="entry name" value="PbH1"/>
</dbReference>
<dbReference type="SUPFAM" id="SSF51126">
    <property type="entry name" value="Pectin lyase-like"/>
    <property type="match status" value="1"/>
</dbReference>
<dbReference type="EnsemblMetazoa" id="Aqu2.1.08651_001">
    <property type="protein sequence ID" value="Aqu2.1.08651_001"/>
    <property type="gene ID" value="Aqu2.1.08651"/>
</dbReference>
<dbReference type="InParanoid" id="A0A1X7T2H4"/>
<dbReference type="InterPro" id="IPR039448">
    <property type="entry name" value="Beta_helix"/>
</dbReference>
<feature type="domain" description="Right handed beta helix" evidence="1">
    <location>
        <begin position="10"/>
        <end position="173"/>
    </location>
</feature>
<reference evidence="2" key="1">
    <citation type="submission" date="2017-05" db="UniProtKB">
        <authorList>
            <consortium name="EnsemblMetazoa"/>
        </authorList>
    </citation>
    <scope>IDENTIFICATION</scope>
</reference>
<organism evidence="2">
    <name type="scientific">Amphimedon queenslandica</name>
    <name type="common">Sponge</name>
    <dbReference type="NCBI Taxonomy" id="400682"/>
    <lineage>
        <taxon>Eukaryota</taxon>
        <taxon>Metazoa</taxon>
        <taxon>Porifera</taxon>
        <taxon>Demospongiae</taxon>
        <taxon>Heteroscleromorpha</taxon>
        <taxon>Haplosclerida</taxon>
        <taxon>Niphatidae</taxon>
        <taxon>Amphimedon</taxon>
    </lineage>
</organism>